<dbReference type="Gene3D" id="3.90.228.10">
    <property type="match status" value="1"/>
</dbReference>
<feature type="domain" description="PARP catalytic" evidence="3">
    <location>
        <begin position="664"/>
        <end position="870"/>
    </location>
</feature>
<gene>
    <name evidence="4" type="ORF">SMN809_LOCUS687</name>
</gene>
<evidence type="ECO:0000259" key="3">
    <source>
        <dbReference type="PROSITE" id="PS51059"/>
    </source>
</evidence>
<proteinExistence type="predicted"/>
<dbReference type="Proteomes" id="UP000676336">
    <property type="component" value="Unassembled WGS sequence"/>
</dbReference>
<dbReference type="PANTHER" id="PTHR46530:SF1">
    <property type="entry name" value="PROTEIN MONO-ADP-RIBOSYLTRANSFERASE PARP4"/>
    <property type="match status" value="1"/>
</dbReference>
<keyword evidence="1" id="KW-0808">Transferase</keyword>
<dbReference type="SUPFAM" id="SSF56399">
    <property type="entry name" value="ADP-ribosylation"/>
    <property type="match status" value="1"/>
</dbReference>
<comment type="caution">
    <text evidence="4">The sequence shown here is derived from an EMBL/GenBank/DDBJ whole genome shotgun (WGS) entry which is preliminary data.</text>
</comment>
<accession>A0A8S2J341</accession>
<dbReference type="PROSITE" id="PS51059">
    <property type="entry name" value="PARP_CATALYTIC"/>
    <property type="match status" value="1"/>
</dbReference>
<dbReference type="InterPro" id="IPR036616">
    <property type="entry name" value="Poly(ADP-ribose)pol_reg_dom_sf"/>
</dbReference>
<evidence type="ECO:0000313" key="4">
    <source>
        <dbReference type="EMBL" id="CAF3792051.1"/>
    </source>
</evidence>
<dbReference type="SUPFAM" id="SSF47587">
    <property type="entry name" value="Domain of poly(ADP-ribose) polymerase"/>
    <property type="match status" value="1"/>
</dbReference>
<reference evidence="4" key="1">
    <citation type="submission" date="2021-02" db="EMBL/GenBank/DDBJ databases">
        <authorList>
            <person name="Nowell W R."/>
        </authorList>
    </citation>
    <scope>NUCLEOTIDE SEQUENCE</scope>
</reference>
<sequence length="877" mass="99547">MAAGTHMAATQQAADDQASSLYFSGICQTISVKCQHRNENGLLTCSRNLYVSCPHCHLLLCIDHIHEHENLLRYEIEQLINETNIVKANIRALLTTSQQQPTSTTAQVLDEKQRTLCELLERWATVGKISMSQAALIQHQCGYISQTTQQQAAAASTAAAAAAALAVGTTNHHVAHHPLPAQQNGTVATNPNKLPSHHQPHHTSTAHANHHQTNSHNQDRSSQQLAVNAVKKRRSGKNKIVTLLMKNAEGEYECPNIQCRKSLKCQGITAHVKACAVDWLKENGQRYVGIDYYTERYSMNTSNSNQLNKGYQDNFKMTKKSSSISSLSNRTFVLELDRDTDYVLVSNDVDTYKTRRAKQLGIPLVNVEYIYAYRDASKENQSIDLKRFLVISAEDKENFLKNGGSNPSSSTVKPIKLDLSKIKIWNSDDVELPRFHELTFAEIGKWAIFKETNENADVYFAIELQIIPEEYNNQSNNDYRLRFRYEKRTITKSKGKISLIQYAFSNDINELHQLFATYYYRVVTMSGITRIRDLLPNQLGSKLLLRSLFLDRIDTQMLDNNVCQLVESLWIESIGDLNNILAVKPETITLTTIVEAEAALLEIKSDSKSSSEAEKRFYSLIPHQKTFVVDLTNNRRTLIDKLDLCQMLRDMVSVNELTNWNIKASIEAKYRALKCHIETLKNDTNEYITISDMISSSTNSNEQVIIHQIYSVAKQTDALTFRSTLFNQKQLFHGSKYNNFLGILSRGLLMPKVVVNNLGVVRTDIGCLGYGLYFSDSASTSLKYTTPSVTRPDRRLLCISQVALGESAKFYSYASDLTQPPESFHSTHGVKKYDENNSKFVDDEYAIYNPDQQRLLYLVELSWIPHMIMLINHQYYY</sequence>
<keyword evidence="1" id="KW-0328">Glycosyltransferase</keyword>
<dbReference type="Pfam" id="PF00644">
    <property type="entry name" value="PARP"/>
    <property type="match status" value="1"/>
</dbReference>
<dbReference type="GO" id="GO:0003950">
    <property type="term" value="F:NAD+ poly-ADP-ribosyltransferase activity"/>
    <property type="evidence" value="ECO:0007669"/>
    <property type="project" value="UniProtKB-UniRule"/>
</dbReference>
<protein>
    <recommendedName>
        <fullName evidence="1">Poly [ADP-ribose] polymerase</fullName>
        <shortName evidence="1">PARP</shortName>
        <ecNumber evidence="1">2.4.2.-</ecNumber>
    </recommendedName>
</protein>
<feature type="compositionally biased region" description="Polar residues" evidence="2">
    <location>
        <begin position="181"/>
        <end position="193"/>
    </location>
</feature>
<dbReference type="InterPro" id="IPR031273">
    <property type="entry name" value="PARP4"/>
</dbReference>
<dbReference type="AlphaFoldDB" id="A0A8S2J341"/>
<evidence type="ECO:0000256" key="2">
    <source>
        <dbReference type="SAM" id="MobiDB-lite"/>
    </source>
</evidence>
<dbReference type="PANTHER" id="PTHR46530">
    <property type="entry name" value="PROTEIN MONO-ADP-RIBOSYLTRANSFERASE PARP4"/>
    <property type="match status" value="1"/>
</dbReference>
<dbReference type="EC" id="2.4.2.-" evidence="1"/>
<evidence type="ECO:0000256" key="1">
    <source>
        <dbReference type="RuleBase" id="RU362114"/>
    </source>
</evidence>
<evidence type="ECO:0000313" key="5">
    <source>
        <dbReference type="Proteomes" id="UP000676336"/>
    </source>
</evidence>
<feature type="region of interest" description="Disordered" evidence="2">
    <location>
        <begin position="175"/>
        <end position="233"/>
    </location>
</feature>
<dbReference type="EMBL" id="CAJOBI010000083">
    <property type="protein sequence ID" value="CAF3792051.1"/>
    <property type="molecule type" value="Genomic_DNA"/>
</dbReference>
<dbReference type="GO" id="GO:0005737">
    <property type="term" value="C:cytoplasm"/>
    <property type="evidence" value="ECO:0007669"/>
    <property type="project" value="TreeGrafter"/>
</dbReference>
<feature type="compositionally biased region" description="Polar residues" evidence="2">
    <location>
        <begin position="202"/>
        <end position="226"/>
    </location>
</feature>
<organism evidence="4 5">
    <name type="scientific">Rotaria magnacalcarata</name>
    <dbReference type="NCBI Taxonomy" id="392030"/>
    <lineage>
        <taxon>Eukaryota</taxon>
        <taxon>Metazoa</taxon>
        <taxon>Spiralia</taxon>
        <taxon>Gnathifera</taxon>
        <taxon>Rotifera</taxon>
        <taxon>Eurotatoria</taxon>
        <taxon>Bdelloidea</taxon>
        <taxon>Philodinida</taxon>
        <taxon>Philodinidae</taxon>
        <taxon>Rotaria</taxon>
    </lineage>
</organism>
<dbReference type="InterPro" id="IPR012317">
    <property type="entry name" value="Poly(ADP-ribose)pol_cat_dom"/>
</dbReference>
<name>A0A8S2J341_9BILA</name>
<keyword evidence="1" id="KW-0520">NAD</keyword>